<comment type="caution">
    <text evidence="1">The sequence shown here is derived from an EMBL/GenBank/DDBJ whole genome shotgun (WGS) entry which is preliminary data.</text>
</comment>
<keyword evidence="2" id="KW-1185">Reference proteome</keyword>
<organism evidence="1 2">
    <name type="scientific">Rhizocola hellebori</name>
    <dbReference type="NCBI Taxonomy" id="1392758"/>
    <lineage>
        <taxon>Bacteria</taxon>
        <taxon>Bacillati</taxon>
        <taxon>Actinomycetota</taxon>
        <taxon>Actinomycetes</taxon>
        <taxon>Micromonosporales</taxon>
        <taxon>Micromonosporaceae</taxon>
        <taxon>Rhizocola</taxon>
    </lineage>
</organism>
<name>A0A8J3Q3P8_9ACTN</name>
<dbReference type="RefSeq" id="WP_239123492.1">
    <property type="nucleotide sequence ID" value="NZ_BONY01000007.1"/>
</dbReference>
<sequence length="219" mass="24250">MTWDPFGTLAQTLWIGGGQWAGKSTVARLLAQRLGLTCYHYDYPDARGHWDRRVAAALTNDRPAPVVDPESWFVRQTPQQSAEFTLGTFIERFEYTLDDLRALVSGRPILAEGWGLRPQLVAEIAPSLQQVVVMVPSAEFRAHQLATLPRAGQLSYAVSDPELAVRNRMERDRIVAQDAVNQANRLGIRVIEVDGTRAAESVADLVAEHFSAHLAAFSS</sequence>
<dbReference type="EMBL" id="BONY01000007">
    <property type="protein sequence ID" value="GIH03363.1"/>
    <property type="molecule type" value="Genomic_DNA"/>
</dbReference>
<dbReference type="Gene3D" id="3.40.50.300">
    <property type="entry name" value="P-loop containing nucleotide triphosphate hydrolases"/>
    <property type="match status" value="1"/>
</dbReference>
<proteinExistence type="predicted"/>
<protein>
    <submittedName>
        <fullName evidence="1">Uncharacterized protein</fullName>
    </submittedName>
</protein>
<dbReference type="SUPFAM" id="SSF52540">
    <property type="entry name" value="P-loop containing nucleoside triphosphate hydrolases"/>
    <property type="match status" value="1"/>
</dbReference>
<evidence type="ECO:0000313" key="2">
    <source>
        <dbReference type="Proteomes" id="UP000612899"/>
    </source>
</evidence>
<accession>A0A8J3Q3P8</accession>
<gene>
    <name evidence="1" type="ORF">Rhe02_14300</name>
</gene>
<evidence type="ECO:0000313" key="1">
    <source>
        <dbReference type="EMBL" id="GIH03363.1"/>
    </source>
</evidence>
<dbReference type="Proteomes" id="UP000612899">
    <property type="component" value="Unassembled WGS sequence"/>
</dbReference>
<dbReference type="AlphaFoldDB" id="A0A8J3Q3P8"/>
<dbReference type="InterPro" id="IPR027417">
    <property type="entry name" value="P-loop_NTPase"/>
</dbReference>
<reference evidence="1" key="1">
    <citation type="submission" date="2021-01" db="EMBL/GenBank/DDBJ databases">
        <title>Whole genome shotgun sequence of Rhizocola hellebori NBRC 109834.</title>
        <authorList>
            <person name="Komaki H."/>
            <person name="Tamura T."/>
        </authorList>
    </citation>
    <scope>NUCLEOTIDE SEQUENCE</scope>
    <source>
        <strain evidence="1">NBRC 109834</strain>
    </source>
</reference>